<dbReference type="RefSeq" id="WP_330158767.1">
    <property type="nucleotide sequence ID" value="NZ_BAAAJA010000041.1"/>
</dbReference>
<dbReference type="EMBL" id="JAUUCC010000033">
    <property type="protein sequence ID" value="MEE2051705.1"/>
    <property type="molecule type" value="Genomic_DNA"/>
</dbReference>
<feature type="compositionally biased region" description="Basic and acidic residues" evidence="1">
    <location>
        <begin position="25"/>
        <end position="42"/>
    </location>
</feature>
<accession>A0ABU7KQX5</accession>
<evidence type="ECO:0000313" key="2">
    <source>
        <dbReference type="EMBL" id="MEE2051705.1"/>
    </source>
</evidence>
<sequence>MPDLLPNQYEIGGVVFGDHTPIQSDDIRIGDADTRTGDRENPGSDGGQMGRDFRDGRTLGLDLWSNVHSAAEIRPAWSALNAAWSADVARLTPRAVVPFRFRLEGSEAVVVYGRPRRWSPASQRQRGTGMTEVVADFHTVDRLFYSDVERQVTLTLVTSGGGGITWPVTWPITWAPGGARQDGLVNSGDKPTWPVITINGPVAQPEVELVGTGRSLRLDMTIPANRTITIDTRPWARTIRRDDGASFRHTAKGAALADFQLPVGQTVLRYSGTDMSGTSSCTVTWRDATENP</sequence>
<evidence type="ECO:0000256" key="1">
    <source>
        <dbReference type="SAM" id="MobiDB-lite"/>
    </source>
</evidence>
<gene>
    <name evidence="2" type="ORF">Q8A49_14490</name>
</gene>
<feature type="region of interest" description="Disordered" evidence="1">
    <location>
        <begin position="22"/>
        <end position="52"/>
    </location>
</feature>
<proteinExistence type="predicted"/>
<evidence type="ECO:0000313" key="3">
    <source>
        <dbReference type="Proteomes" id="UP001348641"/>
    </source>
</evidence>
<protein>
    <recommendedName>
        <fullName evidence="4">Phage tail protein</fullName>
    </recommendedName>
</protein>
<evidence type="ECO:0008006" key="4">
    <source>
        <dbReference type="Google" id="ProtNLM"/>
    </source>
</evidence>
<name>A0ABU7KQX5_9ACTN</name>
<comment type="caution">
    <text evidence="2">The sequence shown here is derived from an EMBL/GenBank/DDBJ whole genome shotgun (WGS) entry which is preliminary data.</text>
</comment>
<organism evidence="2 3">
    <name type="scientific">Nocardiopsis tropica</name>
    <dbReference type="NCBI Taxonomy" id="109330"/>
    <lineage>
        <taxon>Bacteria</taxon>
        <taxon>Bacillati</taxon>
        <taxon>Actinomycetota</taxon>
        <taxon>Actinomycetes</taxon>
        <taxon>Streptosporangiales</taxon>
        <taxon>Nocardiopsidaceae</taxon>
        <taxon>Nocardiopsis</taxon>
    </lineage>
</organism>
<dbReference type="Proteomes" id="UP001348641">
    <property type="component" value="Unassembled WGS sequence"/>
</dbReference>
<reference evidence="2 3" key="1">
    <citation type="submission" date="2023-07" db="EMBL/GenBank/DDBJ databases">
        <authorList>
            <person name="Girao M."/>
            <person name="Carvalho M.F."/>
        </authorList>
    </citation>
    <scope>NUCLEOTIDE SEQUENCE [LARGE SCALE GENOMIC DNA]</scope>
    <source>
        <strain evidence="2 3">66/93</strain>
    </source>
</reference>